<feature type="domain" description="Myb/SANT-like DNA-binding" evidence="2">
    <location>
        <begin position="23"/>
        <end position="113"/>
    </location>
</feature>
<sequence>MAAKSIQKTKYKFVVKMADLCEKKWTHDRKKLLIEIRLKYEPDFVAKKKKRNTLWEQIMRDVKGIDNTFPFSKDESTRCFVNIMGTYKRIKKRNNTSWEGATNWEFFQTLDEVFGSRSSVLVPDAMLESSLNSLMQDLSNDPPDSPTVLDLDATLPSTSTPRNKLTRKMNVLEFLNKESEEDAKVMKKLLDTEAEKLAVEKEKLVELKEIRTLFQKILDKS</sequence>
<reference evidence="4" key="1">
    <citation type="submission" date="2025-08" db="UniProtKB">
        <authorList>
            <consortium name="RefSeq"/>
        </authorList>
    </citation>
    <scope>IDENTIFICATION</scope>
    <source>
        <tissue evidence="4">Adult</tissue>
    </source>
</reference>
<organism evidence="3 4">
    <name type="scientific">Bactrocera dorsalis</name>
    <name type="common">Oriental fruit fly</name>
    <name type="synonym">Dacus dorsalis</name>
    <dbReference type="NCBI Taxonomy" id="27457"/>
    <lineage>
        <taxon>Eukaryota</taxon>
        <taxon>Metazoa</taxon>
        <taxon>Ecdysozoa</taxon>
        <taxon>Arthropoda</taxon>
        <taxon>Hexapoda</taxon>
        <taxon>Insecta</taxon>
        <taxon>Pterygota</taxon>
        <taxon>Neoptera</taxon>
        <taxon>Endopterygota</taxon>
        <taxon>Diptera</taxon>
        <taxon>Brachycera</taxon>
        <taxon>Muscomorpha</taxon>
        <taxon>Tephritoidea</taxon>
        <taxon>Tephritidae</taxon>
        <taxon>Bactrocera</taxon>
        <taxon>Bactrocera</taxon>
    </lineage>
</organism>
<protein>
    <submittedName>
        <fullName evidence="4">Uncharacterized protein LOC125778080</fullName>
    </submittedName>
</protein>
<accession>A0ABM3JM63</accession>
<evidence type="ECO:0000256" key="1">
    <source>
        <dbReference type="SAM" id="Coils"/>
    </source>
</evidence>
<evidence type="ECO:0000313" key="3">
    <source>
        <dbReference type="Proteomes" id="UP001652620"/>
    </source>
</evidence>
<evidence type="ECO:0000259" key="2">
    <source>
        <dbReference type="Pfam" id="PF13837"/>
    </source>
</evidence>
<feature type="coiled-coil region" evidence="1">
    <location>
        <begin position="162"/>
        <end position="210"/>
    </location>
</feature>
<name>A0ABM3JM63_BACDO</name>
<keyword evidence="1" id="KW-0175">Coiled coil</keyword>
<gene>
    <name evidence="4" type="primary">LOC125778080</name>
</gene>
<dbReference type="GeneID" id="125778080"/>
<dbReference type="InterPro" id="IPR044822">
    <property type="entry name" value="Myb_DNA-bind_4"/>
</dbReference>
<dbReference type="Pfam" id="PF13837">
    <property type="entry name" value="Myb_DNA-bind_4"/>
    <property type="match status" value="1"/>
</dbReference>
<keyword evidence="3" id="KW-1185">Reference proteome</keyword>
<proteinExistence type="predicted"/>
<dbReference type="Proteomes" id="UP001652620">
    <property type="component" value="Chromosome 4"/>
</dbReference>
<evidence type="ECO:0000313" key="4">
    <source>
        <dbReference type="RefSeq" id="XP_049310325.1"/>
    </source>
</evidence>
<dbReference type="RefSeq" id="XP_049310325.1">
    <property type="nucleotide sequence ID" value="XM_049454368.1"/>
</dbReference>